<proteinExistence type="predicted"/>
<accession>A0A6I6K5J5</accession>
<dbReference type="Proteomes" id="UP000428260">
    <property type="component" value="Chromosome"/>
</dbReference>
<sequence length="137" mass="16178">MTTGNLVKTCLAYPWWILITSRDNNQAGYDYLKSVFNGFRELENRKDAGIELLKIYEKMMPEDIYQYKTLVKQGMICFEFTYIEMLLSQTNVLENMEDENLVPLVRKVSSVYKQSRRLLTNIRITELPPLFDFVQNS</sequence>
<gene>
    <name evidence="1" type="ORF">GM418_31375</name>
</gene>
<keyword evidence="2" id="KW-1185">Reference proteome</keyword>
<organism evidence="1 2">
    <name type="scientific">Maribellus comscasis</name>
    <dbReference type="NCBI Taxonomy" id="2681766"/>
    <lineage>
        <taxon>Bacteria</taxon>
        <taxon>Pseudomonadati</taxon>
        <taxon>Bacteroidota</taxon>
        <taxon>Bacteroidia</taxon>
        <taxon>Marinilabiliales</taxon>
        <taxon>Prolixibacteraceae</taxon>
        <taxon>Maribellus</taxon>
    </lineage>
</organism>
<dbReference type="EMBL" id="CP046401">
    <property type="protein sequence ID" value="QGY47997.1"/>
    <property type="molecule type" value="Genomic_DNA"/>
</dbReference>
<name>A0A6I6K5J5_9BACT</name>
<evidence type="ECO:0000313" key="1">
    <source>
        <dbReference type="EMBL" id="QGY47997.1"/>
    </source>
</evidence>
<dbReference type="RefSeq" id="WP_158872374.1">
    <property type="nucleotide sequence ID" value="NZ_CP046401.1"/>
</dbReference>
<dbReference type="AlphaFoldDB" id="A0A6I6K5J5"/>
<reference evidence="1 2" key="1">
    <citation type="submission" date="2019-11" db="EMBL/GenBank/DDBJ databases">
        <authorList>
            <person name="Zheng R.K."/>
            <person name="Sun C.M."/>
        </authorList>
    </citation>
    <scope>NUCLEOTIDE SEQUENCE [LARGE SCALE GENOMIC DNA]</scope>
    <source>
        <strain evidence="1 2">WC007</strain>
    </source>
</reference>
<evidence type="ECO:0000313" key="2">
    <source>
        <dbReference type="Proteomes" id="UP000428260"/>
    </source>
</evidence>
<dbReference type="KEGG" id="mcos:GM418_31375"/>
<protein>
    <submittedName>
        <fullName evidence="1">Uncharacterized protein</fullName>
    </submittedName>
</protein>